<comment type="subcellular location">
    <subcellularLocation>
        <location evidence="1">Membrane</location>
        <topology evidence="1">Multi-pass membrane protein</topology>
    </subcellularLocation>
</comment>
<evidence type="ECO:0000256" key="4">
    <source>
        <dbReference type="ARBA" id="ARBA00023136"/>
    </source>
</evidence>
<dbReference type="EMBL" id="AFRT01000521">
    <property type="protein sequence ID" value="ELU43637.1"/>
    <property type="molecule type" value="Genomic_DNA"/>
</dbReference>
<evidence type="ECO:0000256" key="1">
    <source>
        <dbReference type="ARBA" id="ARBA00004141"/>
    </source>
</evidence>
<sequence>MSFNSSSENNSGVAREDAAAYLRNASFSRGDGSAPSAAVTAADLLNATSFDPSRLHPMAGISDKLDYLALDDEKTNALPGAGTALPSRGWSDDLCYGTGTTYLSGEKYAWCAIIAFGGRRKYLSEVLTGYSRPLSVSSTRLRVNSILNSVTRRGSYFGNSAGVIGKSESCRVAELHDVWGSMAAGGISGAIYKSTAGVRPALAAAGIMTGLAGTWSTIPHSNVSAHGCLPLTSWRCSNPPGRTIRFASVLRVAEPSVEAELTNSTLKLLMVTRGHVSDESTDQGTYHSQRAIHTTGTSVVRHVLGFPLYFDLIVFISCSNRLDLRLDGHYSSAPLSQSPK</sequence>
<dbReference type="Proteomes" id="UP000011668">
    <property type="component" value="Unassembled WGS sequence"/>
</dbReference>
<evidence type="ECO:0000313" key="6">
    <source>
        <dbReference type="Proteomes" id="UP000011668"/>
    </source>
</evidence>
<name>L8X3D9_THACA</name>
<gene>
    <name evidence="5" type="ORF">AG1IA_02323</name>
</gene>
<keyword evidence="4" id="KW-0472">Membrane</keyword>
<protein>
    <submittedName>
        <fullName evidence="5">Tim17 domain-containing protein</fullName>
    </submittedName>
</protein>
<comment type="caution">
    <text evidence="5">The sequence shown here is derived from an EMBL/GenBank/DDBJ whole genome shotgun (WGS) entry which is preliminary data.</text>
</comment>
<reference evidence="5 6" key="1">
    <citation type="journal article" date="2013" name="Nat. Commun.">
        <title>The evolution and pathogenic mechanisms of the rice sheath blight pathogen.</title>
        <authorList>
            <person name="Zheng A."/>
            <person name="Lin R."/>
            <person name="Xu L."/>
            <person name="Qin P."/>
            <person name="Tang C."/>
            <person name="Ai P."/>
            <person name="Zhang D."/>
            <person name="Liu Y."/>
            <person name="Sun Z."/>
            <person name="Feng H."/>
            <person name="Wang Y."/>
            <person name="Chen Y."/>
            <person name="Liang X."/>
            <person name="Fu R."/>
            <person name="Li Q."/>
            <person name="Zhang J."/>
            <person name="Yu X."/>
            <person name="Xie Z."/>
            <person name="Ding L."/>
            <person name="Guan P."/>
            <person name="Tang J."/>
            <person name="Liang Y."/>
            <person name="Wang S."/>
            <person name="Deng Q."/>
            <person name="Li S."/>
            <person name="Zhu J."/>
            <person name="Wang L."/>
            <person name="Liu H."/>
            <person name="Li P."/>
        </authorList>
    </citation>
    <scope>NUCLEOTIDE SEQUENCE [LARGE SCALE GENOMIC DNA]</scope>
    <source>
        <strain evidence="6">AG-1 IA</strain>
    </source>
</reference>
<keyword evidence="2" id="KW-0812">Transmembrane</keyword>
<evidence type="ECO:0000256" key="3">
    <source>
        <dbReference type="ARBA" id="ARBA00022989"/>
    </source>
</evidence>
<dbReference type="HOGENOM" id="CLU_816788_0_0_1"/>
<dbReference type="OrthoDB" id="159299at2759"/>
<dbReference type="GO" id="GO:0008320">
    <property type="term" value="F:protein transmembrane transporter activity"/>
    <property type="evidence" value="ECO:0007669"/>
    <property type="project" value="TreeGrafter"/>
</dbReference>
<keyword evidence="6" id="KW-1185">Reference proteome</keyword>
<proteinExistence type="predicted"/>
<dbReference type="AlphaFoldDB" id="L8X3D9"/>
<dbReference type="InterPro" id="IPR045238">
    <property type="entry name" value="Tim23-like"/>
</dbReference>
<accession>L8X3D9</accession>
<dbReference type="PANTHER" id="PTHR15371:SF0">
    <property type="entry name" value="SD19278P"/>
    <property type="match status" value="1"/>
</dbReference>
<organism evidence="5 6">
    <name type="scientific">Thanatephorus cucumeris (strain AG1-IA)</name>
    <name type="common">Rice sheath blight fungus</name>
    <name type="synonym">Rhizoctonia solani</name>
    <dbReference type="NCBI Taxonomy" id="983506"/>
    <lineage>
        <taxon>Eukaryota</taxon>
        <taxon>Fungi</taxon>
        <taxon>Dikarya</taxon>
        <taxon>Basidiomycota</taxon>
        <taxon>Agaricomycotina</taxon>
        <taxon>Agaricomycetes</taxon>
        <taxon>Cantharellales</taxon>
        <taxon>Ceratobasidiaceae</taxon>
        <taxon>Rhizoctonia</taxon>
        <taxon>Rhizoctonia solani AG-1</taxon>
    </lineage>
</organism>
<evidence type="ECO:0000256" key="2">
    <source>
        <dbReference type="ARBA" id="ARBA00022692"/>
    </source>
</evidence>
<evidence type="ECO:0000313" key="5">
    <source>
        <dbReference type="EMBL" id="ELU43637.1"/>
    </source>
</evidence>
<keyword evidence="3" id="KW-1133">Transmembrane helix</keyword>
<dbReference type="GO" id="GO:0030150">
    <property type="term" value="P:protein import into mitochondrial matrix"/>
    <property type="evidence" value="ECO:0007669"/>
    <property type="project" value="TreeGrafter"/>
</dbReference>
<dbReference type="GO" id="GO:0005744">
    <property type="term" value="C:TIM23 mitochondrial import inner membrane translocase complex"/>
    <property type="evidence" value="ECO:0007669"/>
    <property type="project" value="TreeGrafter"/>
</dbReference>
<dbReference type="STRING" id="983506.L8X3D9"/>
<dbReference type="PANTHER" id="PTHR15371">
    <property type="entry name" value="TIM23"/>
    <property type="match status" value="1"/>
</dbReference>
<dbReference type="Pfam" id="PF02466">
    <property type="entry name" value="Tim17"/>
    <property type="match status" value="1"/>
</dbReference>